<accession>A0ABU6RRM1</accession>
<proteinExistence type="predicted"/>
<evidence type="ECO:0000313" key="2">
    <source>
        <dbReference type="Proteomes" id="UP001341840"/>
    </source>
</evidence>
<comment type="caution">
    <text evidence="1">The sequence shown here is derived from an EMBL/GenBank/DDBJ whole genome shotgun (WGS) entry which is preliminary data.</text>
</comment>
<organism evidence="1 2">
    <name type="scientific">Stylosanthes scabra</name>
    <dbReference type="NCBI Taxonomy" id="79078"/>
    <lineage>
        <taxon>Eukaryota</taxon>
        <taxon>Viridiplantae</taxon>
        <taxon>Streptophyta</taxon>
        <taxon>Embryophyta</taxon>
        <taxon>Tracheophyta</taxon>
        <taxon>Spermatophyta</taxon>
        <taxon>Magnoliopsida</taxon>
        <taxon>eudicotyledons</taxon>
        <taxon>Gunneridae</taxon>
        <taxon>Pentapetalae</taxon>
        <taxon>rosids</taxon>
        <taxon>fabids</taxon>
        <taxon>Fabales</taxon>
        <taxon>Fabaceae</taxon>
        <taxon>Papilionoideae</taxon>
        <taxon>50 kb inversion clade</taxon>
        <taxon>dalbergioids sensu lato</taxon>
        <taxon>Dalbergieae</taxon>
        <taxon>Pterocarpus clade</taxon>
        <taxon>Stylosanthes</taxon>
    </lineage>
</organism>
<name>A0ABU6RRM1_9FABA</name>
<sequence length="98" mass="11534">MEEVRFQTKEYEGSKWGHYNPLDEPEEAYLEFLGGGDALVQCGRYSFRPESSMENAARLCLRTLSQKLQRPVYDYNHDLSKFYTTKKQSVRGGLQRFR</sequence>
<dbReference type="EMBL" id="JASCZI010031436">
    <property type="protein sequence ID" value="MED6126763.1"/>
    <property type="molecule type" value="Genomic_DNA"/>
</dbReference>
<reference evidence="1 2" key="1">
    <citation type="journal article" date="2023" name="Plants (Basel)">
        <title>Bridging the Gap: Combining Genomics and Transcriptomics Approaches to Understand Stylosanthes scabra, an Orphan Legume from the Brazilian Caatinga.</title>
        <authorList>
            <person name="Ferreira-Neto J.R.C."/>
            <person name="da Silva M.D."/>
            <person name="Binneck E."/>
            <person name="de Melo N.F."/>
            <person name="da Silva R.H."/>
            <person name="de Melo A.L.T.M."/>
            <person name="Pandolfi V."/>
            <person name="Bustamante F.O."/>
            <person name="Brasileiro-Vidal A.C."/>
            <person name="Benko-Iseppon A.M."/>
        </authorList>
    </citation>
    <scope>NUCLEOTIDE SEQUENCE [LARGE SCALE GENOMIC DNA]</scope>
    <source>
        <tissue evidence="1">Leaves</tissue>
    </source>
</reference>
<gene>
    <name evidence="1" type="ORF">PIB30_081637</name>
</gene>
<protein>
    <submittedName>
        <fullName evidence="1">Uncharacterized protein</fullName>
    </submittedName>
</protein>
<evidence type="ECO:0000313" key="1">
    <source>
        <dbReference type="EMBL" id="MED6126763.1"/>
    </source>
</evidence>
<dbReference type="Proteomes" id="UP001341840">
    <property type="component" value="Unassembled WGS sequence"/>
</dbReference>
<keyword evidence="2" id="KW-1185">Reference proteome</keyword>